<dbReference type="PANTHER" id="PTHR22893:SF129">
    <property type="entry name" value="FLAVIN OXIDOREDUCTASE HXNT"/>
    <property type="match status" value="1"/>
</dbReference>
<dbReference type="Pfam" id="PF00724">
    <property type="entry name" value="Oxidored_FMN"/>
    <property type="match status" value="1"/>
</dbReference>
<dbReference type="InterPro" id="IPR001155">
    <property type="entry name" value="OxRdtase_FMN_N"/>
</dbReference>
<keyword evidence="3" id="KW-1185">Reference proteome</keyword>
<organism evidence="2 3">
    <name type="scientific">Sporothrix curviconia</name>
    <dbReference type="NCBI Taxonomy" id="1260050"/>
    <lineage>
        <taxon>Eukaryota</taxon>
        <taxon>Fungi</taxon>
        <taxon>Dikarya</taxon>
        <taxon>Ascomycota</taxon>
        <taxon>Pezizomycotina</taxon>
        <taxon>Sordariomycetes</taxon>
        <taxon>Sordariomycetidae</taxon>
        <taxon>Ophiostomatales</taxon>
        <taxon>Ophiostomataceae</taxon>
        <taxon>Sporothrix</taxon>
    </lineage>
</organism>
<evidence type="ECO:0000313" key="3">
    <source>
        <dbReference type="Proteomes" id="UP001642405"/>
    </source>
</evidence>
<dbReference type="SUPFAM" id="SSF51395">
    <property type="entry name" value="FMN-linked oxidoreductases"/>
    <property type="match status" value="1"/>
</dbReference>
<name>A0ABP0BIJ5_9PEZI</name>
<sequence>MPAAITPPLSFAPLRDTRVFSPWHLGSGSARLTLAHRIVQAPCTRMRGDKVERGVYVPVDRHVTYYQQRASAGGLQITEALDICLDASAYPGVPGVFTDAQLAGWKKVTDAVHAKGGFMVAQLWHTGRASSAGLRGGKQPVSSSAKPMPGSYLDGTDCAANPPRPLTVDEIHALTAEWAAAAKRAVDVAGFDAVEIHGANGYLLEQFLHDNINTADRTDAYGGASIATRCRFVLEVVEAVAAAVGAGRTGIRLSPYNYFQGTRDSDPNAHWAYLCEQLAGLSPDSRPAYVHMIEPRFDEELDEQKKMASLAASTTGQPVHALTPFREVLQKGGIAFLAAGGFDRDNMVPKIEAGLADAVVLGRHFIANPDLVARLRNGWPLNAYDRATFYGASPPEKGYTDYPVYAVDAVKTAGAEEAEGEAVAA</sequence>
<dbReference type="InterPro" id="IPR045247">
    <property type="entry name" value="Oye-like"/>
</dbReference>
<dbReference type="Proteomes" id="UP001642405">
    <property type="component" value="Unassembled WGS sequence"/>
</dbReference>
<dbReference type="InterPro" id="IPR013785">
    <property type="entry name" value="Aldolase_TIM"/>
</dbReference>
<gene>
    <name evidence="2" type="ORF">SCUCBS95973_003701</name>
</gene>
<protein>
    <recommendedName>
        <fullName evidence="1">NADH:flavin oxidoreductase/NADH oxidase N-terminal domain-containing protein</fullName>
    </recommendedName>
</protein>
<reference evidence="2 3" key="1">
    <citation type="submission" date="2024-01" db="EMBL/GenBank/DDBJ databases">
        <authorList>
            <person name="Allen C."/>
            <person name="Tagirdzhanova G."/>
        </authorList>
    </citation>
    <scope>NUCLEOTIDE SEQUENCE [LARGE SCALE GENOMIC DNA]</scope>
</reference>
<feature type="domain" description="NADH:flavin oxidoreductase/NADH oxidase N-terminal" evidence="1">
    <location>
        <begin position="20"/>
        <end position="382"/>
    </location>
</feature>
<accession>A0ABP0BIJ5</accession>
<evidence type="ECO:0000313" key="2">
    <source>
        <dbReference type="EMBL" id="CAK7219074.1"/>
    </source>
</evidence>
<dbReference type="CDD" id="cd02933">
    <property type="entry name" value="OYE_like_FMN"/>
    <property type="match status" value="1"/>
</dbReference>
<dbReference type="PANTHER" id="PTHR22893">
    <property type="entry name" value="NADH OXIDOREDUCTASE-RELATED"/>
    <property type="match status" value="1"/>
</dbReference>
<comment type="caution">
    <text evidence="2">The sequence shown here is derived from an EMBL/GenBank/DDBJ whole genome shotgun (WGS) entry which is preliminary data.</text>
</comment>
<evidence type="ECO:0000259" key="1">
    <source>
        <dbReference type="Pfam" id="PF00724"/>
    </source>
</evidence>
<dbReference type="Gene3D" id="3.20.20.70">
    <property type="entry name" value="Aldolase class I"/>
    <property type="match status" value="1"/>
</dbReference>
<proteinExistence type="predicted"/>
<dbReference type="EMBL" id="CAWUHB010000016">
    <property type="protein sequence ID" value="CAK7219074.1"/>
    <property type="molecule type" value="Genomic_DNA"/>
</dbReference>